<name>A0A1M5RBX1_9CLOT</name>
<dbReference type="RefSeq" id="WP_073336559.1">
    <property type="nucleotide sequence ID" value="NZ_FQXM01000003.1"/>
</dbReference>
<dbReference type="STRING" id="1121316.SAMN02745207_00438"/>
<accession>A0A1M5RBX1</accession>
<dbReference type="Proteomes" id="UP000184447">
    <property type="component" value="Unassembled WGS sequence"/>
</dbReference>
<dbReference type="AlphaFoldDB" id="A0A1M5RBX1"/>
<organism evidence="1 2">
    <name type="scientific">Clostridium grantii DSM 8605</name>
    <dbReference type="NCBI Taxonomy" id="1121316"/>
    <lineage>
        <taxon>Bacteria</taxon>
        <taxon>Bacillati</taxon>
        <taxon>Bacillota</taxon>
        <taxon>Clostridia</taxon>
        <taxon>Eubacteriales</taxon>
        <taxon>Clostridiaceae</taxon>
        <taxon>Clostridium</taxon>
    </lineage>
</organism>
<evidence type="ECO:0008006" key="3">
    <source>
        <dbReference type="Google" id="ProtNLM"/>
    </source>
</evidence>
<evidence type="ECO:0000313" key="1">
    <source>
        <dbReference type="EMBL" id="SHH23668.1"/>
    </source>
</evidence>
<dbReference type="EMBL" id="FQXM01000003">
    <property type="protein sequence ID" value="SHH23668.1"/>
    <property type="molecule type" value="Genomic_DNA"/>
</dbReference>
<keyword evidence="2" id="KW-1185">Reference proteome</keyword>
<proteinExistence type="predicted"/>
<evidence type="ECO:0000313" key="2">
    <source>
        <dbReference type="Proteomes" id="UP000184447"/>
    </source>
</evidence>
<reference evidence="1 2" key="1">
    <citation type="submission" date="2016-11" db="EMBL/GenBank/DDBJ databases">
        <authorList>
            <person name="Jaros S."/>
            <person name="Januszkiewicz K."/>
            <person name="Wedrychowicz H."/>
        </authorList>
    </citation>
    <scope>NUCLEOTIDE SEQUENCE [LARGE SCALE GENOMIC DNA]</scope>
    <source>
        <strain evidence="1 2">DSM 8605</strain>
    </source>
</reference>
<protein>
    <recommendedName>
        <fullName evidence="3">Nucleotidyltransferase domain-containing protein</fullName>
    </recommendedName>
</protein>
<gene>
    <name evidence="1" type="ORF">SAMN02745207_00438</name>
</gene>
<sequence length="242" mass="28840">MKYNELMNALNKLKEFCNKNVLNFVVVGSVGYKNGESTEDCDDLDCVIIYDDVFKIESFPYIGEKLYHLSVESLKNNEIDLFATKFKIGEVKISIDFISIDYFDKLAKGKPCEKSEFLRKMTDAEERPINEYYDFYGNQLIYNKTKLKSDKFNIYILPKFIYEKDIFYSGVLHNKFMYNPQFLVVKNKEILDLHGKLLKNYVSFYNLQKQRKEKIDIIKSVRNWDRFSNESKYFINNLFQLE</sequence>